<accession>A0A1F6NV08</accession>
<dbReference type="Proteomes" id="UP000177907">
    <property type="component" value="Unassembled WGS sequence"/>
</dbReference>
<reference evidence="1 2" key="1">
    <citation type="journal article" date="2016" name="Nat. Commun.">
        <title>Thousands of microbial genomes shed light on interconnected biogeochemical processes in an aquifer system.</title>
        <authorList>
            <person name="Anantharaman K."/>
            <person name="Brown C.T."/>
            <person name="Hug L.A."/>
            <person name="Sharon I."/>
            <person name="Castelle C.J."/>
            <person name="Probst A.J."/>
            <person name="Thomas B.C."/>
            <person name="Singh A."/>
            <person name="Wilkins M.J."/>
            <person name="Karaoz U."/>
            <person name="Brodie E.L."/>
            <person name="Williams K.H."/>
            <person name="Hubbard S.S."/>
            <person name="Banfield J.F."/>
        </authorList>
    </citation>
    <scope>NUCLEOTIDE SEQUENCE [LARGE SCALE GENOMIC DNA]</scope>
</reference>
<gene>
    <name evidence="1" type="ORF">A3J93_03385</name>
</gene>
<dbReference type="SUPFAM" id="SSF101852">
    <property type="entry name" value="Bacterial fluorinating enzyme, C-terminal domain"/>
    <property type="match status" value="1"/>
</dbReference>
<evidence type="ECO:0000313" key="2">
    <source>
        <dbReference type="Proteomes" id="UP000177907"/>
    </source>
</evidence>
<dbReference type="Gene3D" id="2.40.30.90">
    <property type="entry name" value="Bacterial fluorinating enzyme like"/>
    <property type="match status" value="1"/>
</dbReference>
<organism evidence="1 2">
    <name type="scientific">Candidatus Magasanikbacteria bacterium RIFOXYC2_FULL_42_28</name>
    <dbReference type="NCBI Taxonomy" id="1798704"/>
    <lineage>
        <taxon>Bacteria</taxon>
        <taxon>Candidatus Magasanikiibacteriota</taxon>
    </lineage>
</organism>
<comment type="caution">
    <text evidence="1">The sequence shown here is derived from an EMBL/GenBank/DDBJ whole genome shotgun (WGS) entry which is preliminary data.</text>
</comment>
<proteinExistence type="predicted"/>
<dbReference type="STRING" id="1798704.A3J93_03385"/>
<dbReference type="EMBL" id="MFQZ01000010">
    <property type="protein sequence ID" value="OGH87543.1"/>
    <property type="molecule type" value="Genomic_DNA"/>
</dbReference>
<protein>
    <submittedName>
        <fullName evidence="1">Uncharacterized protein</fullName>
    </submittedName>
</protein>
<dbReference type="AlphaFoldDB" id="A0A1F6NV08"/>
<evidence type="ECO:0000313" key="1">
    <source>
        <dbReference type="EMBL" id="OGH87543.1"/>
    </source>
</evidence>
<sequence>MGFPICIVSDCGGQAMERMVLRFATLFPGATIARILSSSAVEASGNIVDAVDAMSGGPGIVVCNSAPRKDHRGTNGSAIVFGKIAQVGIVVTAGTLGLVKKMFPGLSVAEVDADSFMVNTYPEVGRGTFNFRGLEVIPRLAHQIVAGRDLSHLSVEHNHFPAVEDGVWLIDQIAGVPTNLKLTVRRSDLLGFQVGAVASVSIAGQTYQIGCYNRLTQIPAGELGIYEGSSGFGHERFLEIAVMGGSAAQQLHVNDSGTSVSISIL</sequence>
<name>A0A1F6NV08_9BACT</name>
<dbReference type="InterPro" id="IPR023227">
    <property type="entry name" value="SAM_OH_AdoTrfase_C_sf"/>
</dbReference>